<dbReference type="PANTHER" id="PTHR12952:SF1">
    <property type="entry name" value="TRANSMEMBRANE PROTEIN 244"/>
    <property type="match status" value="1"/>
</dbReference>
<evidence type="ECO:0000256" key="5">
    <source>
        <dbReference type="SAM" id="Phobius"/>
    </source>
</evidence>
<reference evidence="6 7" key="1">
    <citation type="submission" date="2015-10" db="EMBL/GenBank/DDBJ databases">
        <authorList>
            <person name="Gilbert D.G."/>
        </authorList>
    </citation>
    <scope>NUCLEOTIDE SEQUENCE [LARGE SCALE GENOMIC DNA]</scope>
    <source>
        <strain evidence="6">FVVF132</strain>
    </source>
</reference>
<feature type="transmembrane region" description="Helical" evidence="5">
    <location>
        <begin position="45"/>
        <end position="62"/>
    </location>
</feature>
<dbReference type="Proteomes" id="UP000051836">
    <property type="component" value="Unassembled WGS sequence"/>
</dbReference>
<evidence type="ECO:0000256" key="4">
    <source>
        <dbReference type="ARBA" id="ARBA00023136"/>
    </source>
</evidence>
<evidence type="ECO:0000313" key="7">
    <source>
        <dbReference type="Proteomes" id="UP000051836"/>
    </source>
</evidence>
<keyword evidence="7" id="KW-1185">Reference proteome</keyword>
<dbReference type="OrthoDB" id="542931at2759"/>
<dbReference type="GO" id="GO:0016020">
    <property type="term" value="C:membrane"/>
    <property type="evidence" value="ECO:0007669"/>
    <property type="project" value="UniProtKB-SubCell"/>
</dbReference>
<accession>A0A0Q3LZZ1</accession>
<dbReference type="Pfam" id="PF09801">
    <property type="entry name" value="SYS1"/>
    <property type="match status" value="1"/>
</dbReference>
<sequence length="195" mass="22527">MARADDPVGDVIAEDEPHFTLWRKKKSSQVLVRSNVKVIPFHPQIWFYYLSLLQVVLVNLLICMVVFYTVYYVVLSVCFAVFKIKMLDGLAPFDFKTNPSWMNPYYLVLVISLEITFFLCGLLFALVVEEWVWDYAVTVTIIHIIITSAVMSEFPLMLHWWLALGSGVISMICGGQILAYCLFKDNFIYPILDDF</sequence>
<feature type="transmembrane region" description="Helical" evidence="5">
    <location>
        <begin position="135"/>
        <end position="154"/>
    </location>
</feature>
<organism evidence="6 7">
    <name type="scientific">Amazona aestiva</name>
    <name type="common">Blue-fronted Amazon parrot</name>
    <dbReference type="NCBI Taxonomy" id="12930"/>
    <lineage>
        <taxon>Eukaryota</taxon>
        <taxon>Metazoa</taxon>
        <taxon>Chordata</taxon>
        <taxon>Craniata</taxon>
        <taxon>Vertebrata</taxon>
        <taxon>Euteleostomi</taxon>
        <taxon>Archelosauria</taxon>
        <taxon>Archosauria</taxon>
        <taxon>Dinosauria</taxon>
        <taxon>Saurischia</taxon>
        <taxon>Theropoda</taxon>
        <taxon>Coelurosauria</taxon>
        <taxon>Aves</taxon>
        <taxon>Neognathae</taxon>
        <taxon>Neoaves</taxon>
        <taxon>Telluraves</taxon>
        <taxon>Australaves</taxon>
        <taxon>Psittaciformes</taxon>
        <taxon>Psittacidae</taxon>
        <taxon>Amazona</taxon>
    </lineage>
</organism>
<dbReference type="InterPro" id="IPR019185">
    <property type="entry name" value="Integral_membrane_SYS1-rel"/>
</dbReference>
<feature type="transmembrane region" description="Helical" evidence="5">
    <location>
        <begin position="160"/>
        <end position="183"/>
    </location>
</feature>
<dbReference type="PANTHER" id="PTHR12952">
    <property type="entry name" value="SYS1"/>
    <property type="match status" value="1"/>
</dbReference>
<dbReference type="STRING" id="12930.A0A0Q3LZZ1"/>
<gene>
    <name evidence="6" type="ORF">AAES_140033</name>
</gene>
<evidence type="ECO:0000256" key="3">
    <source>
        <dbReference type="ARBA" id="ARBA00022989"/>
    </source>
</evidence>
<evidence type="ECO:0000256" key="2">
    <source>
        <dbReference type="ARBA" id="ARBA00022692"/>
    </source>
</evidence>
<keyword evidence="3 5" id="KW-1133">Transmembrane helix</keyword>
<feature type="transmembrane region" description="Helical" evidence="5">
    <location>
        <begin position="106"/>
        <end position="128"/>
    </location>
</feature>
<keyword evidence="4 5" id="KW-0472">Membrane</keyword>
<protein>
    <submittedName>
        <fullName evidence="6">Transmembrane protein 244</fullName>
    </submittedName>
</protein>
<evidence type="ECO:0000256" key="1">
    <source>
        <dbReference type="ARBA" id="ARBA00004141"/>
    </source>
</evidence>
<dbReference type="AlphaFoldDB" id="A0A0Q3LZZ1"/>
<dbReference type="EMBL" id="LMAW01002885">
    <property type="protein sequence ID" value="KQK76047.1"/>
    <property type="molecule type" value="Genomic_DNA"/>
</dbReference>
<evidence type="ECO:0000313" key="6">
    <source>
        <dbReference type="EMBL" id="KQK76047.1"/>
    </source>
</evidence>
<comment type="subcellular location">
    <subcellularLocation>
        <location evidence="1">Membrane</location>
        <topology evidence="1">Multi-pass membrane protein</topology>
    </subcellularLocation>
</comment>
<keyword evidence="2 5" id="KW-0812">Transmembrane</keyword>
<name>A0A0Q3LZZ1_AMAAE</name>
<comment type="caution">
    <text evidence="6">The sequence shown here is derived from an EMBL/GenBank/DDBJ whole genome shotgun (WGS) entry which is preliminary data.</text>
</comment>
<proteinExistence type="predicted"/>
<feature type="transmembrane region" description="Helical" evidence="5">
    <location>
        <begin position="69"/>
        <end position="86"/>
    </location>
</feature>